<gene>
    <name evidence="3" type="ORF">JZY06_06615</name>
</gene>
<dbReference type="RefSeq" id="WP_207278780.1">
    <property type="nucleotide sequence ID" value="NZ_JAFLEQ010000010.1"/>
</dbReference>
<dbReference type="PANTHER" id="PTHR10963">
    <property type="entry name" value="GLYCOSYL HYDROLASE-RELATED"/>
    <property type="match status" value="1"/>
</dbReference>
<dbReference type="GO" id="GO:0005975">
    <property type="term" value="P:carbohydrate metabolic process"/>
    <property type="evidence" value="ECO:0007669"/>
    <property type="project" value="InterPro"/>
</dbReference>
<reference evidence="3" key="1">
    <citation type="submission" date="2021-03" db="EMBL/GenBank/DDBJ databases">
        <authorList>
            <person name="Sun Q."/>
        </authorList>
    </citation>
    <scope>NUCLEOTIDE SEQUENCE</scope>
    <source>
        <strain evidence="3">CCM 8862</strain>
    </source>
</reference>
<dbReference type="SUPFAM" id="SSF49899">
    <property type="entry name" value="Concanavalin A-like lectins/glucanases"/>
    <property type="match status" value="1"/>
</dbReference>
<dbReference type="InterPro" id="IPR013320">
    <property type="entry name" value="ConA-like_dom_sf"/>
</dbReference>
<dbReference type="Proteomes" id="UP000664332">
    <property type="component" value="Unassembled WGS sequence"/>
</dbReference>
<keyword evidence="4" id="KW-1185">Reference proteome</keyword>
<dbReference type="PROSITE" id="PS51762">
    <property type="entry name" value="GH16_2"/>
    <property type="match status" value="1"/>
</dbReference>
<protein>
    <submittedName>
        <fullName evidence="3">Family 16 glycosylhydrolase</fullName>
    </submittedName>
</protein>
<dbReference type="InterPro" id="IPR042229">
    <property type="entry name" value="Listeria/Bacterioides_rpt_sf"/>
</dbReference>
<dbReference type="AlphaFoldDB" id="A0A939ITX0"/>
<dbReference type="InterPro" id="IPR050546">
    <property type="entry name" value="Glycosyl_Hydrlase_16"/>
</dbReference>
<evidence type="ECO:0000259" key="2">
    <source>
        <dbReference type="PROSITE" id="PS51762"/>
    </source>
</evidence>
<name>A0A939ITX0_9CORY</name>
<accession>A0A939ITX0</accession>
<dbReference type="Pfam" id="PF00722">
    <property type="entry name" value="Glyco_hydro_16"/>
    <property type="match status" value="1"/>
</dbReference>
<evidence type="ECO:0000313" key="4">
    <source>
        <dbReference type="Proteomes" id="UP000664332"/>
    </source>
</evidence>
<dbReference type="EMBL" id="JAFLEQ010000010">
    <property type="protein sequence ID" value="MBN9644284.1"/>
    <property type="molecule type" value="Genomic_DNA"/>
</dbReference>
<comment type="similarity">
    <text evidence="1">Belongs to the glycosyl hydrolase 16 family.</text>
</comment>
<dbReference type="GO" id="GO:0004553">
    <property type="term" value="F:hydrolase activity, hydrolyzing O-glycosyl compounds"/>
    <property type="evidence" value="ECO:0007669"/>
    <property type="project" value="InterPro"/>
</dbReference>
<feature type="non-terminal residue" evidence="3">
    <location>
        <position position="514"/>
    </location>
</feature>
<dbReference type="GO" id="GO:0030313">
    <property type="term" value="C:cell envelope"/>
    <property type="evidence" value="ECO:0007669"/>
    <property type="project" value="UniProtKB-SubCell"/>
</dbReference>
<sequence>MKGTDYELVWSSEFNDGFLGEDWRLDDKPVENGNMCYTNTVGDDGTIQVKDGFLRLRAKPATAPKPMCSTESGGIKTVGKKYWRYGYIETRLRLQDAPGTWPALWMVPEAGTRGWPIDGEIDWIEYVPSNRRDSMQTSIHMSNVKSRRGRNDTALTAFANGVDDISNEWHVWGMKWDPSGFEFYLDGVKYGHVKSTGSAPSEGELRSGNIIAGNHGWPFTYDNGDGGVVGKIAPDDPFNVDFHLIFNMGTRKPGQWGGSNQPYDFSRSHVDMDYVRVFQTSEQRKAQNKVTVNFQPFAQATVDTPVTRTYDRGAKIGVTPIYEGKGKYSGQYSFAWSRRLKPDKTIPSWAVLNEDSPVKFDYTLHPVWSKGYKLTLETNGGTLPDNASQEIMQASSDASIRLVREDASDKTVELPTPTPPTGKTFAGWFLDGSLSQEAGTSVELTGDKTVYAKWEKASPTTTVTPVTTATVTATTTSTVRTETTTTETVTTPTTTVTSVVEEPVAVTTRSTTTK</sequence>
<dbReference type="Gene3D" id="2.60.120.200">
    <property type="match status" value="1"/>
</dbReference>
<dbReference type="PANTHER" id="PTHR10963:SF55">
    <property type="entry name" value="GLYCOSIDE HYDROLASE FAMILY 16 PROTEIN"/>
    <property type="match status" value="1"/>
</dbReference>
<dbReference type="CDD" id="cd08023">
    <property type="entry name" value="GH16_laminarinase_like"/>
    <property type="match status" value="1"/>
</dbReference>
<evidence type="ECO:0000256" key="1">
    <source>
        <dbReference type="ARBA" id="ARBA00006865"/>
    </source>
</evidence>
<evidence type="ECO:0000313" key="3">
    <source>
        <dbReference type="EMBL" id="MBN9644284.1"/>
    </source>
</evidence>
<comment type="caution">
    <text evidence="3">The sequence shown here is derived from an EMBL/GenBank/DDBJ whole genome shotgun (WGS) entry which is preliminary data.</text>
</comment>
<proteinExistence type="inferred from homology"/>
<organism evidence="3 4">
    <name type="scientific">Corynebacterium mendelii</name>
    <dbReference type="NCBI Taxonomy" id="2765362"/>
    <lineage>
        <taxon>Bacteria</taxon>
        <taxon>Bacillati</taxon>
        <taxon>Actinomycetota</taxon>
        <taxon>Actinomycetes</taxon>
        <taxon>Mycobacteriales</taxon>
        <taxon>Corynebacteriaceae</taxon>
        <taxon>Corynebacterium</taxon>
    </lineage>
</organism>
<feature type="domain" description="GH16" evidence="2">
    <location>
        <begin position="1"/>
        <end position="283"/>
    </location>
</feature>
<dbReference type="InterPro" id="IPR000757">
    <property type="entry name" value="Beta-glucanase-like"/>
</dbReference>
<dbReference type="Gene3D" id="2.60.40.4270">
    <property type="entry name" value="Listeria-Bacteroides repeat domain"/>
    <property type="match status" value="1"/>
</dbReference>